<keyword evidence="3" id="KW-1185">Reference proteome</keyword>
<name>A0A9J5ZH41_SOLCO</name>
<dbReference type="EMBL" id="JACXVP010000004">
    <property type="protein sequence ID" value="KAG5610126.1"/>
    <property type="molecule type" value="Genomic_DNA"/>
</dbReference>
<dbReference type="Proteomes" id="UP000824120">
    <property type="component" value="Chromosome 4"/>
</dbReference>
<sequence length="69" mass="7561">MNCVSFIVLSPERKDQISGEKEQLACHRAVPQSNTTSPNDPKQDDAEGYSKTAMKPTKGRIAELIGDLD</sequence>
<evidence type="ECO:0000313" key="2">
    <source>
        <dbReference type="EMBL" id="KAG5610126.1"/>
    </source>
</evidence>
<reference evidence="2 3" key="1">
    <citation type="submission" date="2020-09" db="EMBL/GenBank/DDBJ databases">
        <title>De no assembly of potato wild relative species, Solanum commersonii.</title>
        <authorList>
            <person name="Cho K."/>
        </authorList>
    </citation>
    <scope>NUCLEOTIDE SEQUENCE [LARGE SCALE GENOMIC DNA]</scope>
    <source>
        <strain evidence="2">LZ3.2</strain>
        <tissue evidence="2">Leaf</tissue>
    </source>
</reference>
<proteinExistence type="predicted"/>
<organism evidence="2 3">
    <name type="scientific">Solanum commersonii</name>
    <name type="common">Commerson's wild potato</name>
    <name type="synonym">Commerson's nightshade</name>
    <dbReference type="NCBI Taxonomy" id="4109"/>
    <lineage>
        <taxon>Eukaryota</taxon>
        <taxon>Viridiplantae</taxon>
        <taxon>Streptophyta</taxon>
        <taxon>Embryophyta</taxon>
        <taxon>Tracheophyta</taxon>
        <taxon>Spermatophyta</taxon>
        <taxon>Magnoliopsida</taxon>
        <taxon>eudicotyledons</taxon>
        <taxon>Gunneridae</taxon>
        <taxon>Pentapetalae</taxon>
        <taxon>asterids</taxon>
        <taxon>lamiids</taxon>
        <taxon>Solanales</taxon>
        <taxon>Solanaceae</taxon>
        <taxon>Solanoideae</taxon>
        <taxon>Solaneae</taxon>
        <taxon>Solanum</taxon>
    </lineage>
</organism>
<evidence type="ECO:0000256" key="1">
    <source>
        <dbReference type="SAM" id="MobiDB-lite"/>
    </source>
</evidence>
<accession>A0A9J5ZH41</accession>
<feature type="compositionally biased region" description="Basic and acidic residues" evidence="1">
    <location>
        <begin position="14"/>
        <end position="25"/>
    </location>
</feature>
<feature type="region of interest" description="Disordered" evidence="1">
    <location>
        <begin position="14"/>
        <end position="58"/>
    </location>
</feature>
<protein>
    <submittedName>
        <fullName evidence="2">Uncharacterized protein</fullName>
    </submittedName>
</protein>
<feature type="compositionally biased region" description="Polar residues" evidence="1">
    <location>
        <begin position="31"/>
        <end position="40"/>
    </location>
</feature>
<dbReference type="AlphaFoldDB" id="A0A9J5ZH41"/>
<evidence type="ECO:0000313" key="3">
    <source>
        <dbReference type="Proteomes" id="UP000824120"/>
    </source>
</evidence>
<gene>
    <name evidence="2" type="ORF">H5410_021407</name>
</gene>
<comment type="caution">
    <text evidence="2">The sequence shown here is derived from an EMBL/GenBank/DDBJ whole genome shotgun (WGS) entry which is preliminary data.</text>
</comment>